<proteinExistence type="predicted"/>
<reference evidence="8 9" key="1">
    <citation type="submission" date="2019-03" db="EMBL/GenBank/DDBJ databases">
        <title>Flavobacterium AR-3-4 sp. nov. isolated from arctic soil.</title>
        <authorList>
            <person name="Chaudhary D.K."/>
        </authorList>
    </citation>
    <scope>NUCLEOTIDE SEQUENCE [LARGE SCALE GENOMIC DNA]</scope>
    <source>
        <strain evidence="8 9">AR-3-4</strain>
    </source>
</reference>
<dbReference type="RefSeq" id="WP_132002403.1">
    <property type="nucleotide sequence ID" value="NZ_SMFK01000002.1"/>
</dbReference>
<dbReference type="GO" id="GO:0016020">
    <property type="term" value="C:membrane"/>
    <property type="evidence" value="ECO:0007669"/>
    <property type="project" value="UniProtKB-SubCell"/>
</dbReference>
<feature type="transmembrane region" description="Helical" evidence="6">
    <location>
        <begin position="344"/>
        <end position="361"/>
    </location>
</feature>
<dbReference type="PANTHER" id="PTHR37422">
    <property type="entry name" value="TEICHURONIC ACID BIOSYNTHESIS PROTEIN TUAE"/>
    <property type="match status" value="1"/>
</dbReference>
<evidence type="ECO:0000256" key="6">
    <source>
        <dbReference type="SAM" id="Phobius"/>
    </source>
</evidence>
<dbReference type="PROSITE" id="PS50005">
    <property type="entry name" value="TPR"/>
    <property type="match status" value="1"/>
</dbReference>
<organism evidence="8 9">
    <name type="scientific">Flavobacterium cellulosilyticum</name>
    <dbReference type="NCBI Taxonomy" id="2541731"/>
    <lineage>
        <taxon>Bacteria</taxon>
        <taxon>Pseudomonadati</taxon>
        <taxon>Bacteroidota</taxon>
        <taxon>Flavobacteriia</taxon>
        <taxon>Flavobacteriales</taxon>
        <taxon>Flavobacteriaceae</taxon>
        <taxon>Flavobacterium</taxon>
    </lineage>
</organism>
<feature type="transmembrane region" description="Helical" evidence="6">
    <location>
        <begin position="413"/>
        <end position="431"/>
    </location>
</feature>
<dbReference type="Pfam" id="PF04932">
    <property type="entry name" value="Wzy_C"/>
    <property type="match status" value="1"/>
</dbReference>
<feature type="transmembrane region" description="Helical" evidence="6">
    <location>
        <begin position="174"/>
        <end position="191"/>
    </location>
</feature>
<evidence type="ECO:0000256" key="1">
    <source>
        <dbReference type="ARBA" id="ARBA00004141"/>
    </source>
</evidence>
<sequence>MTTINKAIIPQQKKAGYANVVSEYIHVIALLIVIVAGLINTEYFYNPTATAYYGFCISVLFFVIVSTSLYLTKKSVVTIKAPLFSFGIWCLYILWHYFTNTGTLVFTIYSVALYFLILKATTLFSTPTFNFKLFFGSIGGIAFLESIYCITQYFGWFKSQNELFDVTGSCINPNTTAMFLALTIPVFLFLFQGKYKKLFFIGFITILIALFLLKCRAAYIGATICLIVFYGLEHNFISWLKNKKNKVAAKALFILCLLIVIPVSIHLYNSKKASSDGRKFIWKLSTEMLSQKPITGYGYGFYSKEYNLFQANYIQKGKATIGEMENAGYVITAHNELIQNAVEGGIIGLVLMLLFFGFLLCSHYDSKIDVGNEWDNSLCTDTSIQSKKTCYNLSYAGVITFLAMSMFNFSIQNVPVMCMLIVYAAIVCSTIKPLRIPAKLIFLETNKILSILSKFFTIAISVCLIYTLFGIAKADSLNKKASLLKKERQYEQALGIMTALEPHLNKNSDYWENYGNLYYLTHNYTEAIRCLNKGKELDTSPVLYLGLGNCYEKLNQYPAAIVQYEQLVNLKPSKFAFRFRLMNAYLQNKDTVNALKIAQGILALKPKIASDKVLYYKEKAKKTIAFLSIQSSK</sequence>
<evidence type="ECO:0000313" key="9">
    <source>
        <dbReference type="Proteomes" id="UP000295479"/>
    </source>
</evidence>
<evidence type="ECO:0000256" key="2">
    <source>
        <dbReference type="ARBA" id="ARBA00022692"/>
    </source>
</evidence>
<feature type="repeat" description="TPR" evidence="5">
    <location>
        <begin position="541"/>
        <end position="574"/>
    </location>
</feature>
<evidence type="ECO:0000313" key="8">
    <source>
        <dbReference type="EMBL" id="TDD98554.1"/>
    </source>
</evidence>
<feature type="transmembrane region" description="Helical" evidence="6">
    <location>
        <begin position="51"/>
        <end position="72"/>
    </location>
</feature>
<dbReference type="InterPro" id="IPR051533">
    <property type="entry name" value="WaaL-like"/>
</dbReference>
<keyword evidence="2 6" id="KW-0812">Transmembrane</keyword>
<dbReference type="Pfam" id="PF13181">
    <property type="entry name" value="TPR_8"/>
    <property type="match status" value="2"/>
</dbReference>
<dbReference type="EMBL" id="SMFK01000002">
    <property type="protein sequence ID" value="TDD98554.1"/>
    <property type="molecule type" value="Genomic_DNA"/>
</dbReference>
<dbReference type="AlphaFoldDB" id="A0A4R5CM27"/>
<protein>
    <recommendedName>
        <fullName evidence="7">O-antigen ligase-related domain-containing protein</fullName>
    </recommendedName>
</protein>
<feature type="transmembrane region" description="Helical" evidence="6">
    <location>
        <begin position="104"/>
        <end position="121"/>
    </location>
</feature>
<evidence type="ECO:0000256" key="4">
    <source>
        <dbReference type="ARBA" id="ARBA00023136"/>
    </source>
</evidence>
<feature type="transmembrane region" description="Helical" evidence="6">
    <location>
        <begin position="21"/>
        <end position="39"/>
    </location>
</feature>
<dbReference type="OrthoDB" id="1454576at2"/>
<evidence type="ECO:0000259" key="7">
    <source>
        <dbReference type="Pfam" id="PF04932"/>
    </source>
</evidence>
<keyword evidence="3 6" id="KW-1133">Transmembrane helix</keyword>
<feature type="transmembrane region" description="Helical" evidence="6">
    <location>
        <begin position="133"/>
        <end position="154"/>
    </location>
</feature>
<evidence type="ECO:0000256" key="5">
    <source>
        <dbReference type="PROSITE-ProRule" id="PRU00339"/>
    </source>
</evidence>
<accession>A0A4R5CM27</accession>
<dbReference type="InterPro" id="IPR019734">
    <property type="entry name" value="TPR_rpt"/>
</dbReference>
<keyword evidence="9" id="KW-1185">Reference proteome</keyword>
<feature type="transmembrane region" description="Helical" evidence="6">
    <location>
        <begin position="198"/>
        <end position="213"/>
    </location>
</feature>
<dbReference type="InterPro" id="IPR007016">
    <property type="entry name" value="O-antigen_ligase-rel_domated"/>
</dbReference>
<keyword evidence="5" id="KW-0802">TPR repeat</keyword>
<dbReference type="Gene3D" id="1.25.40.10">
    <property type="entry name" value="Tetratricopeptide repeat domain"/>
    <property type="match status" value="2"/>
</dbReference>
<comment type="subcellular location">
    <subcellularLocation>
        <location evidence="1">Membrane</location>
        <topology evidence="1">Multi-pass membrane protein</topology>
    </subcellularLocation>
</comment>
<comment type="caution">
    <text evidence="8">The sequence shown here is derived from an EMBL/GenBank/DDBJ whole genome shotgun (WGS) entry which is preliminary data.</text>
</comment>
<evidence type="ECO:0000256" key="3">
    <source>
        <dbReference type="ARBA" id="ARBA00022989"/>
    </source>
</evidence>
<keyword evidence="4 6" id="KW-0472">Membrane</keyword>
<feature type="transmembrane region" description="Helical" evidence="6">
    <location>
        <begin position="79"/>
        <end position="98"/>
    </location>
</feature>
<feature type="domain" description="O-antigen ligase-related" evidence="7">
    <location>
        <begin position="202"/>
        <end position="352"/>
    </location>
</feature>
<feature type="transmembrane region" description="Helical" evidence="6">
    <location>
        <begin position="451"/>
        <end position="472"/>
    </location>
</feature>
<dbReference type="Proteomes" id="UP000295479">
    <property type="component" value="Unassembled WGS sequence"/>
</dbReference>
<dbReference type="SUPFAM" id="SSF48452">
    <property type="entry name" value="TPR-like"/>
    <property type="match status" value="1"/>
</dbReference>
<dbReference type="SMART" id="SM00028">
    <property type="entry name" value="TPR"/>
    <property type="match status" value="3"/>
</dbReference>
<dbReference type="PANTHER" id="PTHR37422:SF13">
    <property type="entry name" value="LIPOPOLYSACCHARIDE BIOSYNTHESIS PROTEIN PA4999-RELATED"/>
    <property type="match status" value="1"/>
</dbReference>
<gene>
    <name evidence="8" type="ORF">E0F76_05345</name>
</gene>
<feature type="transmembrane region" description="Helical" evidence="6">
    <location>
        <begin position="247"/>
        <end position="268"/>
    </location>
</feature>
<dbReference type="InterPro" id="IPR011990">
    <property type="entry name" value="TPR-like_helical_dom_sf"/>
</dbReference>
<name>A0A4R5CM27_9FLAO</name>